<name>A0A9D9EU80_9BACT</name>
<dbReference type="AlphaFoldDB" id="A0A9D9EU80"/>
<dbReference type="CDD" id="cd03524">
    <property type="entry name" value="RPA2_OBF_family"/>
    <property type="match status" value="1"/>
</dbReference>
<dbReference type="PROSITE" id="PS51257">
    <property type="entry name" value="PROKAR_LIPOPROTEIN"/>
    <property type="match status" value="1"/>
</dbReference>
<proteinExistence type="predicted"/>
<dbReference type="EMBL" id="JADIMI010000063">
    <property type="protein sequence ID" value="MBO8452513.1"/>
    <property type="molecule type" value="Genomic_DNA"/>
</dbReference>
<protein>
    <submittedName>
        <fullName evidence="3">OB-fold nucleic acid binding domain-containing protein</fullName>
    </submittedName>
</protein>
<sequence>MKMNTRYPVLSVCLAAAMAVAVSCEEFQPVFTGRYDDPEPVQTVEMTPTYTIAELAAEYTPGQPFVVGQDKLSGEDVIIAGRVSTTDQPGNFYKSFYIQDETGGIEIKMGKNGLYNDYKPGQLVYVNCKDLSVGMYGYKTGSYGGNGMVQIGYADPTGEYETSYLESQLLIDTHIFRGEYEPGNEVEPLEITADDLPEASATLEDCPYLGRLVTLRGLEYANETFTLVYIDSNKNKKESSNRVFLSDKTWGITTWAMSETKYLEYLNSGEWDSCKVGNANDYNYGTVADHKAQLIKNASPYSVSQYFKLGEKEIQIRTSGYCKFADTEIDPDVLAGKKTIDVTGILTLYQGSIQFVLLDIDGVKVND</sequence>
<feature type="signal peptide" evidence="1">
    <location>
        <begin position="1"/>
        <end position="23"/>
    </location>
</feature>
<comment type="caution">
    <text evidence="3">The sequence shown here is derived from an EMBL/GenBank/DDBJ whole genome shotgun (WGS) entry which is preliminary data.</text>
</comment>
<feature type="chain" id="PRO_5039336197" evidence="1">
    <location>
        <begin position="24"/>
        <end position="367"/>
    </location>
</feature>
<dbReference type="InterPro" id="IPR043744">
    <property type="entry name" value="DUF5689"/>
</dbReference>
<reference evidence="3" key="1">
    <citation type="submission" date="2020-10" db="EMBL/GenBank/DDBJ databases">
        <authorList>
            <person name="Gilroy R."/>
        </authorList>
    </citation>
    <scope>NUCLEOTIDE SEQUENCE</scope>
    <source>
        <strain evidence="3">B1-20833</strain>
    </source>
</reference>
<dbReference type="Proteomes" id="UP000823661">
    <property type="component" value="Unassembled WGS sequence"/>
</dbReference>
<reference evidence="3" key="2">
    <citation type="journal article" date="2021" name="PeerJ">
        <title>Extensive microbial diversity within the chicken gut microbiome revealed by metagenomics and culture.</title>
        <authorList>
            <person name="Gilroy R."/>
            <person name="Ravi A."/>
            <person name="Getino M."/>
            <person name="Pursley I."/>
            <person name="Horton D.L."/>
            <person name="Alikhan N.F."/>
            <person name="Baker D."/>
            <person name="Gharbi K."/>
            <person name="Hall N."/>
            <person name="Watson M."/>
            <person name="Adriaenssens E.M."/>
            <person name="Foster-Nyarko E."/>
            <person name="Jarju S."/>
            <person name="Secka A."/>
            <person name="Antonio M."/>
            <person name="Oren A."/>
            <person name="Chaudhuri R.R."/>
            <person name="La Ragione R."/>
            <person name="Hildebrand F."/>
            <person name="Pallen M.J."/>
        </authorList>
    </citation>
    <scope>NUCLEOTIDE SEQUENCE</scope>
    <source>
        <strain evidence="3">B1-20833</strain>
    </source>
</reference>
<gene>
    <name evidence="3" type="ORF">IAC06_06485</name>
</gene>
<feature type="domain" description="DUF5689" evidence="2">
    <location>
        <begin position="48"/>
        <end position="234"/>
    </location>
</feature>
<evidence type="ECO:0000259" key="2">
    <source>
        <dbReference type="Pfam" id="PF18942"/>
    </source>
</evidence>
<evidence type="ECO:0000256" key="1">
    <source>
        <dbReference type="SAM" id="SignalP"/>
    </source>
</evidence>
<accession>A0A9D9EU80</accession>
<keyword evidence="1" id="KW-0732">Signal</keyword>
<dbReference type="Pfam" id="PF18942">
    <property type="entry name" value="DUF5689"/>
    <property type="match status" value="1"/>
</dbReference>
<evidence type="ECO:0000313" key="3">
    <source>
        <dbReference type="EMBL" id="MBO8452513.1"/>
    </source>
</evidence>
<evidence type="ECO:0000313" key="4">
    <source>
        <dbReference type="Proteomes" id="UP000823661"/>
    </source>
</evidence>
<organism evidence="3 4">
    <name type="scientific">Candidatus Cryptobacteroides intestinavium</name>
    <dbReference type="NCBI Taxonomy" id="2840766"/>
    <lineage>
        <taxon>Bacteria</taxon>
        <taxon>Pseudomonadati</taxon>
        <taxon>Bacteroidota</taxon>
        <taxon>Bacteroidia</taxon>
        <taxon>Bacteroidales</taxon>
        <taxon>Candidatus Cryptobacteroides</taxon>
    </lineage>
</organism>